<dbReference type="Proteomes" id="UP001141552">
    <property type="component" value="Unassembled WGS sequence"/>
</dbReference>
<reference evidence="2" key="1">
    <citation type="submission" date="2022-02" db="EMBL/GenBank/DDBJ databases">
        <authorList>
            <person name="Henning P.M."/>
            <person name="McCubbin A.G."/>
            <person name="Shore J.S."/>
        </authorList>
    </citation>
    <scope>NUCLEOTIDE SEQUENCE</scope>
    <source>
        <strain evidence="2">F60SS</strain>
        <tissue evidence="2">Leaves</tissue>
    </source>
</reference>
<keyword evidence="3" id="KW-1185">Reference proteome</keyword>
<sequence length="241" mass="26752">MTTRETKFLALLLNENEGTFQEPLATTRQRRLSLVSPPPSLVTDHPAFLPELTARLARRHLAAAALQLRKEKEKKEQKRENTKHITTRSDRHHKPHTTGHHPVTITVNRAPPPASPARAALPSPSFSSRRRRRAARGAFVCNRVTGATRDDPPTTPLPRFTSSLARDGPPCLPPRARCKPRPSPSRRRRPATQVSSRLKTTPPRPFQQPGRGRAGLTRRVPGLGSNRIAHSDLGFPLGFGL</sequence>
<dbReference type="AlphaFoldDB" id="A0A9Q0F8C6"/>
<gene>
    <name evidence="2" type="ORF">Tsubulata_002212</name>
</gene>
<dbReference type="EMBL" id="JAKUCV010006612">
    <property type="protein sequence ID" value="KAJ4826617.1"/>
    <property type="molecule type" value="Genomic_DNA"/>
</dbReference>
<proteinExistence type="predicted"/>
<feature type="compositionally biased region" description="Low complexity" evidence="1">
    <location>
        <begin position="116"/>
        <end position="127"/>
    </location>
</feature>
<feature type="region of interest" description="Disordered" evidence="1">
    <location>
        <begin position="69"/>
        <end position="223"/>
    </location>
</feature>
<evidence type="ECO:0000256" key="1">
    <source>
        <dbReference type="SAM" id="MobiDB-lite"/>
    </source>
</evidence>
<comment type="caution">
    <text evidence="2">The sequence shown here is derived from an EMBL/GenBank/DDBJ whole genome shotgun (WGS) entry which is preliminary data.</text>
</comment>
<organism evidence="2 3">
    <name type="scientific">Turnera subulata</name>
    <dbReference type="NCBI Taxonomy" id="218843"/>
    <lineage>
        <taxon>Eukaryota</taxon>
        <taxon>Viridiplantae</taxon>
        <taxon>Streptophyta</taxon>
        <taxon>Embryophyta</taxon>
        <taxon>Tracheophyta</taxon>
        <taxon>Spermatophyta</taxon>
        <taxon>Magnoliopsida</taxon>
        <taxon>eudicotyledons</taxon>
        <taxon>Gunneridae</taxon>
        <taxon>Pentapetalae</taxon>
        <taxon>rosids</taxon>
        <taxon>fabids</taxon>
        <taxon>Malpighiales</taxon>
        <taxon>Passifloraceae</taxon>
        <taxon>Turnera</taxon>
    </lineage>
</organism>
<feature type="compositionally biased region" description="Basic and acidic residues" evidence="1">
    <location>
        <begin position="69"/>
        <end position="89"/>
    </location>
</feature>
<accession>A0A9Q0F8C6</accession>
<feature type="compositionally biased region" description="Basic residues" evidence="1">
    <location>
        <begin position="90"/>
        <end position="99"/>
    </location>
</feature>
<protein>
    <submittedName>
        <fullName evidence="2">Uncharacterized protein</fullName>
    </submittedName>
</protein>
<evidence type="ECO:0000313" key="2">
    <source>
        <dbReference type="EMBL" id="KAJ4826617.1"/>
    </source>
</evidence>
<name>A0A9Q0F8C6_9ROSI</name>
<reference evidence="2" key="2">
    <citation type="journal article" date="2023" name="Plants (Basel)">
        <title>Annotation of the Turnera subulata (Passifloraceae) Draft Genome Reveals the S-Locus Evolved after the Divergence of Turneroideae from Passifloroideae in a Stepwise Manner.</title>
        <authorList>
            <person name="Henning P.M."/>
            <person name="Roalson E.H."/>
            <person name="Mir W."/>
            <person name="McCubbin A.G."/>
            <person name="Shore J.S."/>
        </authorList>
    </citation>
    <scope>NUCLEOTIDE SEQUENCE</scope>
    <source>
        <strain evidence="2">F60SS</strain>
    </source>
</reference>
<evidence type="ECO:0000313" key="3">
    <source>
        <dbReference type="Proteomes" id="UP001141552"/>
    </source>
</evidence>
<feature type="compositionally biased region" description="Basic residues" evidence="1">
    <location>
        <begin position="176"/>
        <end position="190"/>
    </location>
</feature>